<evidence type="ECO:0000313" key="3">
    <source>
        <dbReference type="EMBL" id="KAK8040341.1"/>
    </source>
</evidence>
<feature type="transmembrane region" description="Helical" evidence="2">
    <location>
        <begin position="518"/>
        <end position="536"/>
    </location>
</feature>
<gene>
    <name evidence="3" type="ORF">PG991_000129</name>
</gene>
<feature type="region of interest" description="Disordered" evidence="1">
    <location>
        <begin position="624"/>
        <end position="665"/>
    </location>
</feature>
<feature type="transmembrane region" description="Helical" evidence="2">
    <location>
        <begin position="181"/>
        <end position="203"/>
    </location>
</feature>
<accession>A0ABR1T2Q6</accession>
<dbReference type="Proteomes" id="UP001396898">
    <property type="component" value="Unassembled WGS sequence"/>
</dbReference>
<keyword evidence="2" id="KW-0472">Membrane</keyword>
<comment type="caution">
    <text evidence="3">The sequence shown here is derived from an EMBL/GenBank/DDBJ whole genome shotgun (WGS) entry which is preliminary data.</text>
</comment>
<dbReference type="PANTHER" id="PTHR42101:SF1">
    <property type="entry name" value="LOW TEMPERATURE REQUIREMENT A"/>
    <property type="match status" value="1"/>
</dbReference>
<proteinExistence type="predicted"/>
<dbReference type="PANTHER" id="PTHR42101">
    <property type="entry name" value="CHROMOSOME 16, WHOLE GENOME SHOTGUN SEQUENCE"/>
    <property type="match status" value="1"/>
</dbReference>
<feature type="transmembrane region" description="Helical" evidence="2">
    <location>
        <begin position="68"/>
        <end position="91"/>
    </location>
</feature>
<feature type="transmembrane region" description="Helical" evidence="2">
    <location>
        <begin position="548"/>
        <end position="567"/>
    </location>
</feature>
<keyword evidence="2" id="KW-1133">Transmembrane helix</keyword>
<keyword evidence="2" id="KW-0812">Transmembrane</keyword>
<dbReference type="EMBL" id="JAQQWI010000001">
    <property type="protein sequence ID" value="KAK8040341.1"/>
    <property type="molecule type" value="Genomic_DNA"/>
</dbReference>
<feature type="transmembrane region" description="Helical" evidence="2">
    <location>
        <begin position="215"/>
        <end position="233"/>
    </location>
</feature>
<feature type="transmembrane region" description="Helical" evidence="2">
    <location>
        <begin position="281"/>
        <end position="303"/>
    </location>
</feature>
<reference evidence="3 4" key="1">
    <citation type="submission" date="2023-01" db="EMBL/GenBank/DDBJ databases">
        <title>Analysis of 21 Apiospora genomes using comparative genomics revels a genus with tremendous synthesis potential of carbohydrate active enzymes and secondary metabolites.</title>
        <authorList>
            <person name="Sorensen T."/>
        </authorList>
    </citation>
    <scope>NUCLEOTIDE SEQUENCE [LARGE SCALE GENOMIC DNA]</scope>
    <source>
        <strain evidence="3 4">CBS 20057</strain>
    </source>
</reference>
<evidence type="ECO:0000256" key="2">
    <source>
        <dbReference type="SAM" id="Phobius"/>
    </source>
</evidence>
<feature type="transmembrane region" description="Helical" evidence="2">
    <location>
        <begin position="97"/>
        <end position="117"/>
    </location>
</feature>
<feature type="transmembrane region" description="Helical" evidence="2">
    <location>
        <begin position="323"/>
        <end position="345"/>
    </location>
</feature>
<dbReference type="InterPro" id="IPR010640">
    <property type="entry name" value="Low_temperature_requirement_A"/>
</dbReference>
<keyword evidence="4" id="KW-1185">Reference proteome</keyword>
<evidence type="ECO:0000313" key="4">
    <source>
        <dbReference type="Proteomes" id="UP001396898"/>
    </source>
</evidence>
<feature type="transmembrane region" description="Helical" evidence="2">
    <location>
        <begin position="579"/>
        <end position="599"/>
    </location>
</feature>
<feature type="transmembrane region" description="Helical" evidence="2">
    <location>
        <begin position="253"/>
        <end position="274"/>
    </location>
</feature>
<name>A0ABR1T2Q6_9PEZI</name>
<protein>
    <submittedName>
        <fullName evidence="3">Uncharacterized protein</fullName>
    </submittedName>
</protein>
<dbReference type="Pfam" id="PF06772">
    <property type="entry name" value="LtrA"/>
    <property type="match status" value="1"/>
</dbReference>
<organism evidence="3 4">
    <name type="scientific">Apiospora marii</name>
    <dbReference type="NCBI Taxonomy" id="335849"/>
    <lineage>
        <taxon>Eukaryota</taxon>
        <taxon>Fungi</taxon>
        <taxon>Dikarya</taxon>
        <taxon>Ascomycota</taxon>
        <taxon>Pezizomycotina</taxon>
        <taxon>Sordariomycetes</taxon>
        <taxon>Xylariomycetidae</taxon>
        <taxon>Amphisphaeriales</taxon>
        <taxon>Apiosporaceae</taxon>
        <taxon>Apiospora</taxon>
    </lineage>
</organism>
<sequence>MAYEQVKIHGQAHDDVPKLHLLTSPSDVGEKEDKRRVKFELFFDLWHAMISNITKSNKVAEGTDIKNFVGFFTILWFTWFMVCMFDVRFITDSIFERVIRIMQFGSMVGFTVAIYIFKPEAKFDGFDEEGQRQRDLFRNLSLILMAVRLSLVAQYCSAFWLHSPAGPRYIRNRVFKSWPDGWPILAAAAIHFVAAMVYLGIAFRFNNIGDHISKSYLVWYIGSAIEAILQFVLALKSDELLTFNGTNLTERLAVFTVVVLGEAVNGITKTILLVSENGREWSIGLTGIFVAAVATTYFLYLLYFDWMNHQHLEGFRQLLYSLLHFPFHAALLLFGAGSALFIKWWQTMVIIARYDSKMGDVDDLVAWNQSQLESAHYANKSAAIADHLKVLIDELDTNYPIKNYTLWNSLYGAAENITKIEDCYWNCNTTKEGKVTDCFPWNSVNCTSTDFQRYNRTWNRLGRIYQLGIYNSIFTTFEITPDDDGGRNHKNISTSEAVDMEITNFVGVADRVDTTFRFFFACTGFVLLFMSFFHALTMTKSRWSPFDYVRVGLFAAVAIALGLIPLMSTPAHREHAVDYYVSPWILPTVCLAVFGVLVLTHIHRPPALPVQWLSRLKKPRLFQKGRARQGGRHGDEEENVGDARGDGRAPRNYASLPSLERDGGH</sequence>
<feature type="transmembrane region" description="Helical" evidence="2">
    <location>
        <begin position="137"/>
        <end position="161"/>
    </location>
</feature>
<evidence type="ECO:0000256" key="1">
    <source>
        <dbReference type="SAM" id="MobiDB-lite"/>
    </source>
</evidence>